<dbReference type="STRING" id="1088818.A0A2I0B0H5"/>
<protein>
    <submittedName>
        <fullName evidence="3">Cysteine proteinase 1</fullName>
    </submittedName>
</protein>
<dbReference type="GO" id="GO:0006508">
    <property type="term" value="P:proteolysis"/>
    <property type="evidence" value="ECO:0007669"/>
    <property type="project" value="InterPro"/>
</dbReference>
<reference evidence="3 4" key="1">
    <citation type="journal article" date="2017" name="Nature">
        <title>The Apostasia genome and the evolution of orchids.</title>
        <authorList>
            <person name="Zhang G.Q."/>
            <person name="Liu K.W."/>
            <person name="Li Z."/>
            <person name="Lohaus R."/>
            <person name="Hsiao Y.Y."/>
            <person name="Niu S.C."/>
            <person name="Wang J.Y."/>
            <person name="Lin Y.C."/>
            <person name="Xu Q."/>
            <person name="Chen L.J."/>
            <person name="Yoshida K."/>
            <person name="Fujiwara S."/>
            <person name="Wang Z.W."/>
            <person name="Zhang Y.Q."/>
            <person name="Mitsuda N."/>
            <person name="Wang M."/>
            <person name="Liu G.H."/>
            <person name="Pecoraro L."/>
            <person name="Huang H.X."/>
            <person name="Xiao X.J."/>
            <person name="Lin M."/>
            <person name="Wu X.Y."/>
            <person name="Wu W.L."/>
            <person name="Chen Y.Y."/>
            <person name="Chang S.B."/>
            <person name="Sakamoto S."/>
            <person name="Ohme-Takagi M."/>
            <person name="Yagi M."/>
            <person name="Zeng S.J."/>
            <person name="Shen C.Y."/>
            <person name="Yeh C.M."/>
            <person name="Luo Y.B."/>
            <person name="Tsai W.C."/>
            <person name="Van de Peer Y."/>
            <person name="Liu Z.J."/>
        </authorList>
    </citation>
    <scope>NUCLEOTIDE SEQUENCE [LARGE SCALE GENOMIC DNA]</scope>
    <source>
        <strain evidence="4">cv. Shenzhen</strain>
        <tissue evidence="3">Stem</tissue>
    </source>
</reference>
<dbReference type="PANTHER" id="PTHR12411">
    <property type="entry name" value="CYSTEINE PROTEASE FAMILY C1-RELATED"/>
    <property type="match status" value="1"/>
</dbReference>
<evidence type="ECO:0000259" key="2">
    <source>
        <dbReference type="Pfam" id="PF00112"/>
    </source>
</evidence>
<comment type="similarity">
    <text evidence="1">Belongs to the peptidase C1 family.</text>
</comment>
<dbReference type="Pfam" id="PF00112">
    <property type="entry name" value="Peptidase_C1"/>
    <property type="match status" value="1"/>
</dbReference>
<dbReference type="InterPro" id="IPR038765">
    <property type="entry name" value="Papain-like_cys_pep_sf"/>
</dbReference>
<dbReference type="Proteomes" id="UP000236161">
    <property type="component" value="Unassembled WGS sequence"/>
</dbReference>
<organism evidence="3 4">
    <name type="scientific">Apostasia shenzhenica</name>
    <dbReference type="NCBI Taxonomy" id="1088818"/>
    <lineage>
        <taxon>Eukaryota</taxon>
        <taxon>Viridiplantae</taxon>
        <taxon>Streptophyta</taxon>
        <taxon>Embryophyta</taxon>
        <taxon>Tracheophyta</taxon>
        <taxon>Spermatophyta</taxon>
        <taxon>Magnoliopsida</taxon>
        <taxon>Liliopsida</taxon>
        <taxon>Asparagales</taxon>
        <taxon>Orchidaceae</taxon>
        <taxon>Apostasioideae</taxon>
        <taxon>Apostasia</taxon>
    </lineage>
</organism>
<dbReference type="Gene3D" id="3.90.70.10">
    <property type="entry name" value="Cysteine proteinases"/>
    <property type="match status" value="1"/>
</dbReference>
<sequence length="82" mass="9039">MVDCDHMCDDSEPDACDSGCNGGLMNTAFEYLLKAGGLETEKDYPYTGYDRGSCKFQKEKIAASVPTSVLFLLMQIKFLPTL</sequence>
<dbReference type="InterPro" id="IPR013128">
    <property type="entry name" value="Peptidase_C1A"/>
</dbReference>
<accession>A0A2I0B0H5</accession>
<name>A0A2I0B0H5_9ASPA</name>
<dbReference type="InterPro" id="IPR000668">
    <property type="entry name" value="Peptidase_C1A_C"/>
</dbReference>
<dbReference type="SUPFAM" id="SSF54001">
    <property type="entry name" value="Cysteine proteinases"/>
    <property type="match status" value="1"/>
</dbReference>
<dbReference type="OrthoDB" id="785633at2759"/>
<dbReference type="EMBL" id="KZ451932">
    <property type="protein sequence ID" value="PKA61301.1"/>
    <property type="molecule type" value="Genomic_DNA"/>
</dbReference>
<evidence type="ECO:0000313" key="4">
    <source>
        <dbReference type="Proteomes" id="UP000236161"/>
    </source>
</evidence>
<feature type="domain" description="Peptidase C1A papain C-terminal" evidence="2">
    <location>
        <begin position="1"/>
        <end position="62"/>
    </location>
</feature>
<evidence type="ECO:0000313" key="3">
    <source>
        <dbReference type="EMBL" id="PKA61301.1"/>
    </source>
</evidence>
<proteinExistence type="inferred from homology"/>
<gene>
    <name evidence="3" type="primary">CCP1</name>
    <name evidence="3" type="ORF">AXF42_Ash006198</name>
</gene>
<keyword evidence="4" id="KW-1185">Reference proteome</keyword>
<evidence type="ECO:0000256" key="1">
    <source>
        <dbReference type="ARBA" id="ARBA00008455"/>
    </source>
</evidence>
<dbReference type="GO" id="GO:0008234">
    <property type="term" value="F:cysteine-type peptidase activity"/>
    <property type="evidence" value="ECO:0007669"/>
    <property type="project" value="InterPro"/>
</dbReference>
<dbReference type="AlphaFoldDB" id="A0A2I0B0H5"/>